<reference evidence="7" key="1">
    <citation type="journal article" date="2013" name="Antonie Van Leeuwenhoek">
        <title>Paracoccus zhejiangensis sp. nov., isolated from activated sludge in wastewater-treatment system.</title>
        <authorList>
            <person name="Wu Z.G."/>
            <person name="Zhang D.F."/>
            <person name="Liu Y.L."/>
            <person name="Wang F."/>
            <person name="Jiang X."/>
            <person name="Li C."/>
            <person name="Li S.P."/>
            <person name="Hong Q."/>
            <person name="Li W.J."/>
        </authorList>
    </citation>
    <scope>NUCLEOTIDE SEQUENCE [LARGE SCALE GENOMIC DNA]</scope>
    <source>
        <strain evidence="7">J6</strain>
    </source>
</reference>
<evidence type="ECO:0000256" key="1">
    <source>
        <dbReference type="ARBA" id="ARBA00022654"/>
    </source>
</evidence>
<keyword evidence="3 6" id="KW-0949">S-adenosyl-L-methionine</keyword>
<organism evidence="7 8">
    <name type="scientific">Paracoccus zhejiangensis</name>
    <dbReference type="NCBI Taxonomy" id="1077935"/>
    <lineage>
        <taxon>Bacteria</taxon>
        <taxon>Pseudomonadati</taxon>
        <taxon>Pseudomonadota</taxon>
        <taxon>Alphaproteobacteria</taxon>
        <taxon>Rhodobacterales</taxon>
        <taxon>Paracoccaceae</taxon>
        <taxon>Paracoccus</taxon>
    </lineage>
</organism>
<evidence type="ECO:0000256" key="5">
    <source>
        <dbReference type="PROSITE-ProRule" id="PRU00533"/>
    </source>
</evidence>
<comment type="similarity">
    <text evidence="5 6">Belongs to the autoinducer synthase family.</text>
</comment>
<dbReference type="PANTHER" id="PTHR39322:SF1">
    <property type="entry name" value="ISOVALERYL-HOMOSERINE LACTONE SYNTHASE"/>
    <property type="match status" value="1"/>
</dbReference>
<keyword evidence="2 6" id="KW-0808">Transferase</keyword>
<dbReference type="Proteomes" id="UP000234530">
    <property type="component" value="Chromosome"/>
</dbReference>
<dbReference type="SUPFAM" id="SSF55729">
    <property type="entry name" value="Acyl-CoA N-acyltransferases (Nat)"/>
    <property type="match status" value="1"/>
</dbReference>
<dbReference type="GO" id="GO:0009372">
    <property type="term" value="P:quorum sensing"/>
    <property type="evidence" value="ECO:0007669"/>
    <property type="project" value="UniProtKB-UniRule"/>
</dbReference>
<dbReference type="PRINTS" id="PR01549">
    <property type="entry name" value="AUTOINDCRSYN"/>
</dbReference>
<reference evidence="7" key="2">
    <citation type="submission" date="2017-12" db="EMBL/GenBank/DDBJ databases">
        <authorList>
            <person name="Hurst M.R.H."/>
        </authorList>
    </citation>
    <scope>NUCLEOTIDE SEQUENCE</scope>
    <source>
        <strain evidence="7">J6</strain>
    </source>
</reference>
<comment type="catalytic activity">
    <reaction evidence="6">
        <text>a fatty acyl-[ACP] + S-adenosyl-L-methionine = an N-acyl-L-homoserine lactone + S-methyl-5'-thioadenosine + holo-[ACP] + H(+)</text>
        <dbReference type="Rhea" id="RHEA:10096"/>
        <dbReference type="Rhea" id="RHEA-COMP:9685"/>
        <dbReference type="Rhea" id="RHEA-COMP:14125"/>
        <dbReference type="ChEBI" id="CHEBI:15378"/>
        <dbReference type="ChEBI" id="CHEBI:17509"/>
        <dbReference type="ChEBI" id="CHEBI:55474"/>
        <dbReference type="ChEBI" id="CHEBI:59789"/>
        <dbReference type="ChEBI" id="CHEBI:64479"/>
        <dbReference type="ChEBI" id="CHEBI:138651"/>
        <dbReference type="EC" id="2.3.1.184"/>
    </reaction>
</comment>
<dbReference type="AlphaFoldDB" id="A0A2H5EY23"/>
<evidence type="ECO:0000256" key="6">
    <source>
        <dbReference type="RuleBase" id="RU361135"/>
    </source>
</evidence>
<gene>
    <name evidence="7" type="ORF">CX676_08490</name>
</gene>
<dbReference type="PANTHER" id="PTHR39322">
    <property type="entry name" value="ACYL-HOMOSERINE-LACTONE SYNTHASE"/>
    <property type="match status" value="1"/>
</dbReference>
<dbReference type="KEGG" id="pzh:CX676_08490"/>
<keyword evidence="8" id="KW-1185">Reference proteome</keyword>
<evidence type="ECO:0000256" key="2">
    <source>
        <dbReference type="ARBA" id="ARBA00022679"/>
    </source>
</evidence>
<name>A0A2H5EY23_9RHOB</name>
<dbReference type="GO" id="GO:0007165">
    <property type="term" value="P:signal transduction"/>
    <property type="evidence" value="ECO:0007669"/>
    <property type="project" value="TreeGrafter"/>
</dbReference>
<dbReference type="Pfam" id="PF00765">
    <property type="entry name" value="Autoind_synth"/>
    <property type="match status" value="1"/>
</dbReference>
<dbReference type="EMBL" id="CP025430">
    <property type="protein sequence ID" value="AUH64187.1"/>
    <property type="molecule type" value="Genomic_DNA"/>
</dbReference>
<proteinExistence type="inferred from homology"/>
<keyword evidence="4 5" id="KW-0071">Autoinducer synthesis</keyword>
<dbReference type="GO" id="GO:0061579">
    <property type="term" value="F:N-acyl homoserine lactone synthase activity"/>
    <property type="evidence" value="ECO:0007669"/>
    <property type="project" value="UniProtKB-UniRule"/>
</dbReference>
<evidence type="ECO:0000313" key="8">
    <source>
        <dbReference type="Proteomes" id="UP000234530"/>
    </source>
</evidence>
<accession>A0A2H5EY23</accession>
<dbReference type="PROSITE" id="PS51187">
    <property type="entry name" value="AUTOINDUCER_SYNTH_2"/>
    <property type="match status" value="1"/>
</dbReference>
<sequence length="230" mass="26220">MLLEKHFPIEWKQNPGLSPEYSVKIVRIPDDISSWHLVHDYLKLRKQVFVDRLEWPLFYADDVEFEQYDSLDTTYVICLEGDEVIGGARLRRTDHYSGHGSLRYSYMIRDACLGHLPGLPDDLCDEVPPSDSRTWELTRMIVNGPKSLTERVLEEVNLFLLSEGATTCLFLGSPAFLRMARRLSWPAQPLGPVCGNADGRFQVIEVPVRPLATPVHPHLAETRLRPVPVS</sequence>
<keyword evidence="1 5" id="KW-0673">Quorum sensing</keyword>
<dbReference type="EC" id="2.3.1.184" evidence="6"/>
<protein>
    <recommendedName>
        <fullName evidence="6">Acyl-homoserine-lactone synthase</fullName>
        <ecNumber evidence="6">2.3.1.184</ecNumber>
    </recommendedName>
    <alternativeName>
        <fullName evidence="6">Autoinducer synthesis protein</fullName>
    </alternativeName>
</protein>
<evidence type="ECO:0000313" key="7">
    <source>
        <dbReference type="EMBL" id="AUH64187.1"/>
    </source>
</evidence>
<evidence type="ECO:0000256" key="4">
    <source>
        <dbReference type="ARBA" id="ARBA00022929"/>
    </source>
</evidence>
<evidence type="ECO:0000256" key="3">
    <source>
        <dbReference type="ARBA" id="ARBA00022691"/>
    </source>
</evidence>
<dbReference type="InterPro" id="IPR016181">
    <property type="entry name" value="Acyl_CoA_acyltransferase"/>
</dbReference>
<dbReference type="InterPro" id="IPR001690">
    <property type="entry name" value="Autoind_synthase"/>
</dbReference>
<dbReference type="Gene3D" id="3.40.630.30">
    <property type="match status" value="1"/>
</dbReference>